<proteinExistence type="predicted"/>
<dbReference type="PANTHER" id="PTHR36740">
    <property type="entry name" value="PRC DOMAIN-CONTAINING PROTEIN"/>
    <property type="match status" value="1"/>
</dbReference>
<accession>A0A5B8NPB0</accession>
<feature type="compositionally biased region" description="Basic and acidic residues" evidence="1">
    <location>
        <begin position="311"/>
        <end position="325"/>
    </location>
</feature>
<feature type="compositionally biased region" description="Acidic residues" evidence="1">
    <location>
        <begin position="286"/>
        <end position="303"/>
    </location>
</feature>
<protein>
    <submittedName>
        <fullName evidence="3">PRC-barrel domain containing protein</fullName>
    </submittedName>
</protein>
<dbReference type="EMBL" id="CP042326">
    <property type="protein sequence ID" value="QDZ41133.1"/>
    <property type="molecule type" value="Genomic_DNA"/>
</dbReference>
<dbReference type="InterPro" id="IPR011033">
    <property type="entry name" value="PRC_barrel-like_sf"/>
</dbReference>
<dbReference type="RefSeq" id="WP_146296969.1">
    <property type="nucleotide sequence ID" value="NZ_CP042326.1"/>
</dbReference>
<dbReference type="Proteomes" id="UP000318453">
    <property type="component" value="Chromosome"/>
</dbReference>
<name>A0A5B8NPB0_9CHRO</name>
<dbReference type="AlphaFoldDB" id="A0A5B8NPB0"/>
<feature type="compositionally biased region" description="Acidic residues" evidence="1">
    <location>
        <begin position="239"/>
        <end position="249"/>
    </location>
</feature>
<dbReference type="KEGG" id="enn:FRE64_14995"/>
<gene>
    <name evidence="3" type="ORF">FRE64_14995</name>
</gene>
<feature type="compositionally biased region" description="Basic and acidic residues" evidence="1">
    <location>
        <begin position="208"/>
        <end position="235"/>
    </location>
</feature>
<evidence type="ECO:0000313" key="3">
    <source>
        <dbReference type="EMBL" id="QDZ41133.1"/>
    </source>
</evidence>
<evidence type="ECO:0000256" key="1">
    <source>
        <dbReference type="SAM" id="MobiDB-lite"/>
    </source>
</evidence>
<keyword evidence="4" id="KW-1185">Reference proteome</keyword>
<dbReference type="SUPFAM" id="SSF50346">
    <property type="entry name" value="PRC-barrel domain"/>
    <property type="match status" value="2"/>
</dbReference>
<dbReference type="OrthoDB" id="570311at2"/>
<dbReference type="InterPro" id="IPR027275">
    <property type="entry name" value="PRC-brl_dom"/>
</dbReference>
<feature type="domain" description="PRC-barrel" evidence="2">
    <location>
        <begin position="9"/>
        <end position="51"/>
    </location>
</feature>
<evidence type="ECO:0000259" key="2">
    <source>
        <dbReference type="Pfam" id="PF05239"/>
    </source>
</evidence>
<feature type="region of interest" description="Disordered" evidence="1">
    <location>
        <begin position="184"/>
        <end position="332"/>
    </location>
</feature>
<dbReference type="PANTHER" id="PTHR36740:SF1">
    <property type="entry name" value="PRC-BARREL DOMAIN-CONTAINING PROTEIN"/>
    <property type="match status" value="1"/>
</dbReference>
<evidence type="ECO:0000313" key="4">
    <source>
        <dbReference type="Proteomes" id="UP000318453"/>
    </source>
</evidence>
<feature type="compositionally biased region" description="Acidic residues" evidence="1">
    <location>
        <begin position="265"/>
        <end position="278"/>
    </location>
</feature>
<organism evidence="3 4">
    <name type="scientific">Euhalothece natronophila Z-M001</name>
    <dbReference type="NCBI Taxonomy" id="522448"/>
    <lineage>
        <taxon>Bacteria</taxon>
        <taxon>Bacillati</taxon>
        <taxon>Cyanobacteriota</taxon>
        <taxon>Cyanophyceae</taxon>
        <taxon>Oscillatoriophycideae</taxon>
        <taxon>Chroococcales</taxon>
        <taxon>Halothecacae</taxon>
        <taxon>Halothece cluster</taxon>
        <taxon>Euhalothece</taxon>
    </lineage>
</organism>
<dbReference type="Gene3D" id="2.30.30.240">
    <property type="entry name" value="PRC-barrel domain"/>
    <property type="match status" value="2"/>
</dbReference>
<reference evidence="3" key="1">
    <citation type="submission" date="2019-08" db="EMBL/GenBank/DDBJ databases">
        <title>Carotenoids and Carotenoid Binding Proteins in the Halophilic Cyanobacterium Euhalothece sp. ZM00.</title>
        <authorList>
            <person name="Cho S.M."/>
            <person name="Song J.Y."/>
            <person name="Park Y.-I."/>
        </authorList>
    </citation>
    <scope>NUCLEOTIDE SEQUENCE [LARGE SCALE GENOMIC DNA]</scope>
    <source>
        <strain evidence="3">Z-M001</strain>
    </source>
</reference>
<sequence>MTSEFNRLRSEVINTQVITRNSGKRLGVVKEMLVDIDRREVVALGLRDNLISVAGMPRYMYLEDITQSGDVILVENEEVIEDVEIEALSALINCEVITEDGEMLGRVRDFQFNMEDGKVSSLIIASWGYPQIPDQVLSTYELPIEEIVSSGPNRIIVFEGAEERLTQLTVGILERLGIGRAPWEKDDDDLYYTPPTARPENQLGTGLPEREPEREERPPMREERRETREPIREPVYEEAWTEEEWEEPEPLPRREEESIRYQEAVLEEDNWGDEEASYEPEPLTSFEEEDDMEEDVWKDEDDSYVPPKVNLPEKEKSKEKEKEKEPEYEEFN</sequence>
<dbReference type="Pfam" id="PF05239">
    <property type="entry name" value="PRC"/>
    <property type="match status" value="2"/>
</dbReference>
<feature type="domain" description="PRC-barrel" evidence="2">
    <location>
        <begin position="87"/>
        <end position="163"/>
    </location>
</feature>
<feature type="compositionally biased region" description="Basic and acidic residues" evidence="1">
    <location>
        <begin position="250"/>
        <end position="260"/>
    </location>
</feature>